<dbReference type="InterPro" id="IPR050902">
    <property type="entry name" value="ABC_Transporter_SBP"/>
</dbReference>
<proteinExistence type="predicted"/>
<dbReference type="InterPro" id="IPR054828">
    <property type="entry name" value="Vit_B12_bind_prot"/>
</dbReference>
<dbReference type="NCBIfam" id="NF038402">
    <property type="entry name" value="TroA_like"/>
    <property type="match status" value="1"/>
</dbReference>
<dbReference type="EMBL" id="MSDQ01000022">
    <property type="protein sequence ID" value="OLO11522.1"/>
    <property type="molecule type" value="Genomic_DNA"/>
</dbReference>
<organism evidence="4 5">
    <name type="scientific">Chromohalobacter japonicus</name>
    <dbReference type="NCBI Taxonomy" id="223900"/>
    <lineage>
        <taxon>Bacteria</taxon>
        <taxon>Pseudomonadati</taxon>
        <taxon>Pseudomonadota</taxon>
        <taxon>Gammaproteobacteria</taxon>
        <taxon>Oceanospirillales</taxon>
        <taxon>Halomonadaceae</taxon>
        <taxon>Chromohalobacter</taxon>
    </lineage>
</organism>
<sequence>MGVVRLRRICSFLAYLLTMAALLSSGTALAALKVTDDAGNTVTLDAPAERVVALAPHIVEMLYAVEAGERLVGVLQGSDYPEAAKQVSRVGSYRGIALEAIMAREPDLVVTWRSGTPRSVVERLKALGVPVYESEPRHLDDVAEDLRDLGRLTGHSKASEQAAEAFESRLDASRQTLKEMPRVFYQLGHNPLTTLGDGHIVTQAIRHCGGEPLFANRSVLVPEIGREALIEARPEVILSAARSDDWQRAWQGQDWLPAVHDGHLYTLDPDPISRPGPRLVQGVEQICQTLKQATRKP</sequence>
<dbReference type="GO" id="GO:0071281">
    <property type="term" value="P:cellular response to iron ion"/>
    <property type="evidence" value="ECO:0007669"/>
    <property type="project" value="TreeGrafter"/>
</dbReference>
<dbReference type="STRING" id="223900.GCA_000821045_02499"/>
<dbReference type="CDD" id="cd01144">
    <property type="entry name" value="BtuF"/>
    <property type="match status" value="1"/>
</dbReference>
<dbReference type="PANTHER" id="PTHR30535">
    <property type="entry name" value="VITAMIN B12-BINDING PROTEIN"/>
    <property type="match status" value="1"/>
</dbReference>
<evidence type="ECO:0000259" key="3">
    <source>
        <dbReference type="PROSITE" id="PS50983"/>
    </source>
</evidence>
<dbReference type="Gene3D" id="3.40.50.1980">
    <property type="entry name" value="Nitrogenase molybdenum iron protein domain"/>
    <property type="match status" value="2"/>
</dbReference>
<dbReference type="AlphaFoldDB" id="A0A1Q8TCX8"/>
<evidence type="ECO:0000256" key="2">
    <source>
        <dbReference type="SAM" id="SignalP"/>
    </source>
</evidence>
<accession>A0A1Q8TCX8</accession>
<comment type="caution">
    <text evidence="4">The sequence shown here is derived from an EMBL/GenBank/DDBJ whole genome shotgun (WGS) entry which is preliminary data.</text>
</comment>
<gene>
    <name evidence="4" type="ORF">BTW10_09110</name>
</gene>
<dbReference type="Pfam" id="PF01497">
    <property type="entry name" value="Peripla_BP_2"/>
    <property type="match status" value="1"/>
</dbReference>
<dbReference type="RefSeq" id="WP_075369153.1">
    <property type="nucleotide sequence ID" value="NZ_MSDQ01000022.1"/>
</dbReference>
<dbReference type="PANTHER" id="PTHR30535:SF34">
    <property type="entry name" value="MOLYBDATE-BINDING PROTEIN MOLA"/>
    <property type="match status" value="1"/>
</dbReference>
<evidence type="ECO:0000313" key="5">
    <source>
        <dbReference type="Proteomes" id="UP000186806"/>
    </source>
</evidence>
<protein>
    <recommendedName>
        <fullName evidence="3">Fe/B12 periplasmic-binding domain-containing protein</fullName>
    </recommendedName>
</protein>
<feature type="signal peptide" evidence="2">
    <location>
        <begin position="1"/>
        <end position="30"/>
    </location>
</feature>
<dbReference type="PROSITE" id="PS50983">
    <property type="entry name" value="FE_B12_PBP"/>
    <property type="match status" value="1"/>
</dbReference>
<feature type="chain" id="PRO_5013022823" description="Fe/B12 periplasmic-binding domain-containing protein" evidence="2">
    <location>
        <begin position="31"/>
        <end position="297"/>
    </location>
</feature>
<dbReference type="InterPro" id="IPR002491">
    <property type="entry name" value="ABC_transptr_periplasmic_BD"/>
</dbReference>
<dbReference type="SUPFAM" id="SSF53807">
    <property type="entry name" value="Helical backbone' metal receptor"/>
    <property type="match status" value="1"/>
</dbReference>
<evidence type="ECO:0000256" key="1">
    <source>
        <dbReference type="ARBA" id="ARBA00022729"/>
    </source>
</evidence>
<keyword evidence="1 2" id="KW-0732">Signal</keyword>
<evidence type="ECO:0000313" key="4">
    <source>
        <dbReference type="EMBL" id="OLO11522.1"/>
    </source>
</evidence>
<dbReference type="Proteomes" id="UP000186806">
    <property type="component" value="Unassembled WGS sequence"/>
</dbReference>
<name>A0A1Q8TCX8_9GAMM</name>
<feature type="domain" description="Fe/B12 periplasmic-binding" evidence="3">
    <location>
        <begin position="50"/>
        <end position="294"/>
    </location>
</feature>
<reference evidence="4 5" key="1">
    <citation type="submission" date="2016-12" db="EMBL/GenBank/DDBJ databases">
        <title>Draft genome sequences of strains Salinicola socius SMB35, Salinicola sp. MH3R3-1 and Chromohalobacter sp. SMB17 from the Verkhnekamsk potash mining region of Russia.</title>
        <authorList>
            <person name="Mavrodi D.V."/>
            <person name="Olsson B.E."/>
            <person name="Korsakova E.S."/>
            <person name="Pyankova A."/>
            <person name="Mavrodi O.V."/>
            <person name="Plotnikova E.G."/>
        </authorList>
    </citation>
    <scope>NUCLEOTIDE SEQUENCE [LARGE SCALE GENOMIC DNA]</scope>
    <source>
        <strain evidence="4 5">SMB17</strain>
    </source>
</reference>
<keyword evidence="5" id="KW-1185">Reference proteome</keyword>